<name>A0A564YAF3_HYMDI</name>
<gene>
    <name evidence="1" type="ORF">WMSIL1_LOCUS4453</name>
</gene>
<proteinExistence type="predicted"/>
<dbReference type="Proteomes" id="UP000321570">
    <property type="component" value="Unassembled WGS sequence"/>
</dbReference>
<organism evidence="1 2">
    <name type="scientific">Hymenolepis diminuta</name>
    <name type="common">Rat tapeworm</name>
    <dbReference type="NCBI Taxonomy" id="6216"/>
    <lineage>
        <taxon>Eukaryota</taxon>
        <taxon>Metazoa</taxon>
        <taxon>Spiralia</taxon>
        <taxon>Lophotrochozoa</taxon>
        <taxon>Platyhelminthes</taxon>
        <taxon>Cestoda</taxon>
        <taxon>Eucestoda</taxon>
        <taxon>Cyclophyllidea</taxon>
        <taxon>Hymenolepididae</taxon>
        <taxon>Hymenolepis</taxon>
    </lineage>
</organism>
<accession>A0A564YAF3</accession>
<sequence>TKHYLTYQASKVHKHTRSSLSAFRLPDNRFQHIHLCVLDLLPPTNSFTHISTCLNRFTHWPIAVPLRDTSSESMVKALEDLGCIPEELVFCTTLFLPGEMVLDSKEKDKTDSLFYATHLKDHFRSIHPVPTRENGRAAQIHNDLLTCPFVFVRVDVDLVSNDKLKPAYLEPPDVNPPDYPPYLYSNLLPVVSPDNVHPI</sequence>
<keyword evidence="2" id="KW-1185">Reference proteome</keyword>
<protein>
    <submittedName>
        <fullName evidence="1">Uncharacterized protein</fullName>
    </submittedName>
</protein>
<reference evidence="1 2" key="1">
    <citation type="submission" date="2019-07" db="EMBL/GenBank/DDBJ databases">
        <authorList>
            <person name="Jastrzebski P J."/>
            <person name="Paukszto L."/>
            <person name="Jastrzebski P J."/>
        </authorList>
    </citation>
    <scope>NUCLEOTIDE SEQUENCE [LARGE SCALE GENOMIC DNA]</scope>
    <source>
        <strain evidence="1 2">WMS-il1</strain>
    </source>
</reference>
<feature type="non-terminal residue" evidence="1">
    <location>
        <position position="1"/>
    </location>
</feature>
<dbReference type="AlphaFoldDB" id="A0A564YAF3"/>
<evidence type="ECO:0000313" key="2">
    <source>
        <dbReference type="Proteomes" id="UP000321570"/>
    </source>
</evidence>
<dbReference type="EMBL" id="CABIJS010000123">
    <property type="protein sequence ID" value="VUZ44265.1"/>
    <property type="molecule type" value="Genomic_DNA"/>
</dbReference>
<evidence type="ECO:0000313" key="1">
    <source>
        <dbReference type="EMBL" id="VUZ44265.1"/>
    </source>
</evidence>